<protein>
    <submittedName>
        <fullName evidence="2">Uncharacterized protein</fullName>
    </submittedName>
</protein>
<name>A0A1W1Y018_9NEIS</name>
<keyword evidence="3" id="KW-1185">Reference proteome</keyword>
<evidence type="ECO:0000313" key="2">
    <source>
        <dbReference type="EMBL" id="SMC29516.1"/>
    </source>
</evidence>
<reference evidence="2 3" key="1">
    <citation type="submission" date="2017-04" db="EMBL/GenBank/DDBJ databases">
        <authorList>
            <person name="Afonso C.L."/>
            <person name="Miller P.J."/>
            <person name="Scott M.A."/>
            <person name="Spackman E."/>
            <person name="Goraichik I."/>
            <person name="Dimitrov K.M."/>
            <person name="Suarez D.L."/>
            <person name="Swayne D.E."/>
        </authorList>
    </citation>
    <scope>NUCLEOTIDE SEQUENCE [LARGE SCALE GENOMIC DNA]</scope>
    <source>
        <strain evidence="2 3">DSM 23236</strain>
    </source>
</reference>
<evidence type="ECO:0000313" key="3">
    <source>
        <dbReference type="Proteomes" id="UP000192761"/>
    </source>
</evidence>
<evidence type="ECO:0000256" key="1">
    <source>
        <dbReference type="SAM" id="MobiDB-lite"/>
    </source>
</evidence>
<dbReference type="AlphaFoldDB" id="A0A1W1Y018"/>
<gene>
    <name evidence="2" type="ORF">SAMN02745857_03885</name>
</gene>
<dbReference type="RefSeq" id="WP_084092816.1">
    <property type="nucleotide sequence ID" value="NZ_FWXD01000036.1"/>
</dbReference>
<dbReference type="EMBL" id="FWXD01000036">
    <property type="protein sequence ID" value="SMC29516.1"/>
    <property type="molecule type" value="Genomic_DNA"/>
</dbReference>
<accession>A0A1W1Y018</accession>
<sequence>MGSSSSSSTNQTVNNNDRRQTLDGSLGISGDGNWLSNTTTTNTDNSFHMITSLSNSGNTTTNYLDGGAIKGAFDFGGRALDTVDTTVAGAFDFGKTALDYNNKALNASLNATTAAVNSAFSYGSQSQQQAYQFSTGTVKSAFELIGDANHITADLVKKNADLNAAAVSQVATAWDNAKQFEAGKSLGDYKYILLAAVAIVALMAFRKG</sequence>
<proteinExistence type="predicted"/>
<feature type="region of interest" description="Disordered" evidence="1">
    <location>
        <begin position="1"/>
        <end position="37"/>
    </location>
</feature>
<dbReference type="STRING" id="1121001.SAMN02745857_03885"/>
<organism evidence="2 3">
    <name type="scientific">Andreprevotia lacus DSM 23236</name>
    <dbReference type="NCBI Taxonomy" id="1121001"/>
    <lineage>
        <taxon>Bacteria</taxon>
        <taxon>Pseudomonadati</taxon>
        <taxon>Pseudomonadota</taxon>
        <taxon>Betaproteobacteria</taxon>
        <taxon>Neisseriales</taxon>
        <taxon>Chitinibacteraceae</taxon>
        <taxon>Andreprevotia</taxon>
    </lineage>
</organism>
<dbReference type="Proteomes" id="UP000192761">
    <property type="component" value="Unassembled WGS sequence"/>
</dbReference>